<name>A0A6N2RMQ5_9BACT</name>
<evidence type="ECO:0000313" key="1">
    <source>
        <dbReference type="EMBL" id="VYS81698.1"/>
    </source>
</evidence>
<protein>
    <recommendedName>
        <fullName evidence="2">Peptidase M15C domain-containing protein</fullName>
    </recommendedName>
</protein>
<accession>A0A6N2RMQ5</accession>
<dbReference type="EMBL" id="CACRSS010000002">
    <property type="protein sequence ID" value="VYS81698.1"/>
    <property type="molecule type" value="Genomic_DNA"/>
</dbReference>
<gene>
    <name evidence="1" type="ORF">AMLFYP55_01690</name>
</gene>
<dbReference type="AlphaFoldDB" id="A0A6N2RMQ5"/>
<organism evidence="1">
    <name type="scientific">Akkermansia muciniphila</name>
    <dbReference type="NCBI Taxonomy" id="239935"/>
    <lineage>
        <taxon>Bacteria</taxon>
        <taxon>Pseudomonadati</taxon>
        <taxon>Verrucomicrobiota</taxon>
        <taxon>Verrucomicrobiia</taxon>
        <taxon>Verrucomicrobiales</taxon>
        <taxon>Akkermansiaceae</taxon>
        <taxon>Akkermansia</taxon>
    </lineage>
</organism>
<proteinExistence type="predicted"/>
<reference evidence="1" key="1">
    <citation type="submission" date="2019-11" db="EMBL/GenBank/DDBJ databases">
        <authorList>
            <person name="Feng L."/>
        </authorList>
    </citation>
    <scope>NUCLEOTIDE SEQUENCE</scope>
    <source>
        <strain evidence="1">AMuciniphilaLFYP55</strain>
    </source>
</reference>
<evidence type="ECO:0008006" key="2">
    <source>
        <dbReference type="Google" id="ProtNLM"/>
    </source>
</evidence>
<sequence length="53" mass="6299">MDPDHNGLKVHRPQARLSGTDYDAFWEFVEDEGGVSLGRERDYDWMHFQFARL</sequence>